<dbReference type="Gene3D" id="3.30.450.200">
    <property type="match status" value="1"/>
</dbReference>
<dbReference type="NCBIfam" id="TIGR00576">
    <property type="entry name" value="dut"/>
    <property type="match status" value="1"/>
</dbReference>
<evidence type="ECO:0000256" key="2">
    <source>
        <dbReference type="ARBA" id="ARBA00005142"/>
    </source>
</evidence>
<dbReference type="EC" id="3.6.1.23" evidence="4"/>
<dbReference type="Pfam" id="PF03456">
    <property type="entry name" value="uDENN"/>
    <property type="match status" value="1"/>
</dbReference>
<reference evidence="13" key="1">
    <citation type="submission" date="2017-04" db="EMBL/GenBank/DDBJ databases">
        <title>Population genomics of picophytoplankton unveils novel chromosome hypervariability.</title>
        <authorList>
            <consortium name="DOE Joint Genome Institute"/>
            <person name="Blanc-Mathieu R."/>
            <person name="Krasovec M."/>
            <person name="Hebrard M."/>
            <person name="Yau S."/>
            <person name="Desgranges E."/>
            <person name="Martin J."/>
            <person name="Schackwitz W."/>
            <person name="Kuo A."/>
            <person name="Salin G."/>
            <person name="Donnadieu C."/>
            <person name="Desdevises Y."/>
            <person name="Sanchez-Ferandin S."/>
            <person name="Moreau H."/>
            <person name="Rivals E."/>
            <person name="Grigoriev I.V."/>
            <person name="Grimsley N."/>
            <person name="Eyre-Walker A."/>
            <person name="Piganeau G."/>
        </authorList>
    </citation>
    <scope>NUCLEOTIDE SEQUENCE [LARGE SCALE GENOMIC DNA]</scope>
    <source>
        <strain evidence="13">RCC 1115</strain>
    </source>
</reference>
<organism evidence="13">
    <name type="scientific">Ostreococcus tauri</name>
    <name type="common">Marine green alga</name>
    <dbReference type="NCBI Taxonomy" id="70448"/>
    <lineage>
        <taxon>Eukaryota</taxon>
        <taxon>Viridiplantae</taxon>
        <taxon>Chlorophyta</taxon>
        <taxon>Mamiellophyceae</taxon>
        <taxon>Mamiellales</taxon>
        <taxon>Bathycoccaceae</taxon>
        <taxon>Ostreococcus</taxon>
    </lineage>
</organism>
<dbReference type="Pfam" id="PF02141">
    <property type="entry name" value="DENN"/>
    <property type="match status" value="1"/>
</dbReference>
<dbReference type="InterPro" id="IPR008181">
    <property type="entry name" value="dUTPase"/>
</dbReference>
<keyword evidence="8" id="KW-0546">Nucleotide metabolism</keyword>
<name>A0A1Y5I7J2_OSTTA</name>
<evidence type="ECO:0000259" key="12">
    <source>
        <dbReference type="PROSITE" id="PS50211"/>
    </source>
</evidence>
<evidence type="ECO:0000256" key="3">
    <source>
        <dbReference type="ARBA" id="ARBA00006581"/>
    </source>
</evidence>
<evidence type="ECO:0000256" key="1">
    <source>
        <dbReference type="ARBA" id="ARBA00001946"/>
    </source>
</evidence>
<feature type="region of interest" description="Disordered" evidence="11">
    <location>
        <begin position="175"/>
        <end position="240"/>
    </location>
</feature>
<evidence type="ECO:0000256" key="6">
    <source>
        <dbReference type="ARBA" id="ARBA00022801"/>
    </source>
</evidence>
<dbReference type="CDD" id="cd07557">
    <property type="entry name" value="trimeric_dUTPase"/>
    <property type="match status" value="1"/>
</dbReference>
<evidence type="ECO:0000256" key="4">
    <source>
        <dbReference type="ARBA" id="ARBA00012379"/>
    </source>
</evidence>
<dbReference type="PANTHER" id="PTHR15288:SF0">
    <property type="entry name" value="UDENN DOMAIN-CONTAINING PROTEIN"/>
    <property type="match status" value="1"/>
</dbReference>
<comment type="cofactor">
    <cofactor evidence="1">
        <name>Mg(2+)</name>
        <dbReference type="ChEBI" id="CHEBI:18420"/>
    </cofactor>
</comment>
<keyword evidence="6" id="KW-0378">Hydrolase</keyword>
<dbReference type="InterPro" id="IPR029054">
    <property type="entry name" value="dUTPase-like"/>
</dbReference>
<accession>A0A1Y5I7J2</accession>
<dbReference type="Gene3D" id="3.40.50.11500">
    <property type="match status" value="1"/>
</dbReference>
<dbReference type="InterPro" id="IPR036157">
    <property type="entry name" value="dUTPase-like_sf"/>
</dbReference>
<evidence type="ECO:0000313" key="13">
    <source>
        <dbReference type="EMBL" id="OUS45518.1"/>
    </source>
</evidence>
<dbReference type="InterPro" id="IPR051942">
    <property type="entry name" value="DENN_domain_containing_2"/>
</dbReference>
<dbReference type="UniPathway" id="UPA00610">
    <property type="reaction ID" value="UER00666"/>
</dbReference>
<comment type="catalytic activity">
    <reaction evidence="10">
        <text>dUTP + H2O = dUMP + diphosphate + H(+)</text>
        <dbReference type="Rhea" id="RHEA:10248"/>
        <dbReference type="ChEBI" id="CHEBI:15377"/>
        <dbReference type="ChEBI" id="CHEBI:15378"/>
        <dbReference type="ChEBI" id="CHEBI:33019"/>
        <dbReference type="ChEBI" id="CHEBI:61555"/>
        <dbReference type="ChEBI" id="CHEBI:246422"/>
        <dbReference type="EC" id="3.6.1.23"/>
    </reaction>
</comment>
<dbReference type="Pfam" id="PF00692">
    <property type="entry name" value="dUTPase"/>
    <property type="match status" value="1"/>
</dbReference>
<comment type="similarity">
    <text evidence="3">Belongs to the dUTPase family.</text>
</comment>
<evidence type="ECO:0000256" key="5">
    <source>
        <dbReference type="ARBA" id="ARBA00021732"/>
    </source>
</evidence>
<dbReference type="EMBL" id="KZ155790">
    <property type="protein sequence ID" value="OUS45518.1"/>
    <property type="molecule type" value="Genomic_DNA"/>
</dbReference>
<dbReference type="AlphaFoldDB" id="A0A1Y5I7J2"/>
<dbReference type="GO" id="GO:0046081">
    <property type="term" value="P:dUTP catabolic process"/>
    <property type="evidence" value="ECO:0007669"/>
    <property type="project" value="InterPro"/>
</dbReference>
<dbReference type="Proteomes" id="UP000195557">
    <property type="component" value="Unassembled WGS sequence"/>
</dbReference>
<dbReference type="InterPro" id="IPR033704">
    <property type="entry name" value="dUTPase_trimeric"/>
</dbReference>
<dbReference type="InterPro" id="IPR037516">
    <property type="entry name" value="Tripartite_DENN"/>
</dbReference>
<dbReference type="PANTHER" id="PTHR15288">
    <property type="entry name" value="DENN DOMAIN-CONTAINING PROTEIN 2"/>
    <property type="match status" value="1"/>
</dbReference>
<keyword evidence="7" id="KW-0460">Magnesium</keyword>
<feature type="compositionally biased region" description="Low complexity" evidence="11">
    <location>
        <begin position="446"/>
        <end position="460"/>
    </location>
</feature>
<dbReference type="FunFam" id="2.70.40.10:FF:000004">
    <property type="entry name" value="Deoxyuridine triphosphatase"/>
    <property type="match status" value="1"/>
</dbReference>
<dbReference type="PROSITE" id="PS50211">
    <property type="entry name" value="DENN"/>
    <property type="match status" value="1"/>
</dbReference>
<dbReference type="InterPro" id="IPR001194">
    <property type="entry name" value="cDENN_dom"/>
</dbReference>
<dbReference type="SUPFAM" id="SSF51283">
    <property type="entry name" value="dUTPase-like"/>
    <property type="match status" value="1"/>
</dbReference>
<gene>
    <name evidence="13" type="ORF">BE221DRAFT_146669</name>
</gene>
<feature type="domain" description="UDENN" evidence="12">
    <location>
        <begin position="330"/>
        <end position="834"/>
    </location>
</feature>
<comment type="pathway">
    <text evidence="2">Pyrimidine metabolism; dUMP biosynthesis; dUMP from dCTP (dUTP route): step 2/2.</text>
</comment>
<dbReference type="GO" id="GO:0000287">
    <property type="term" value="F:magnesium ion binding"/>
    <property type="evidence" value="ECO:0007669"/>
    <property type="project" value="InterPro"/>
</dbReference>
<evidence type="ECO:0000256" key="10">
    <source>
        <dbReference type="ARBA" id="ARBA00047686"/>
    </source>
</evidence>
<feature type="compositionally biased region" description="Polar residues" evidence="11">
    <location>
        <begin position="230"/>
        <end position="240"/>
    </location>
</feature>
<evidence type="ECO:0000256" key="7">
    <source>
        <dbReference type="ARBA" id="ARBA00022842"/>
    </source>
</evidence>
<proteinExistence type="inferred from homology"/>
<dbReference type="GO" id="GO:0006226">
    <property type="term" value="P:dUMP biosynthetic process"/>
    <property type="evidence" value="ECO:0007669"/>
    <property type="project" value="UniProtKB-UniPathway"/>
</dbReference>
<dbReference type="NCBIfam" id="NF001862">
    <property type="entry name" value="PRK00601.1"/>
    <property type="match status" value="1"/>
</dbReference>
<evidence type="ECO:0000256" key="9">
    <source>
        <dbReference type="ARBA" id="ARBA00030698"/>
    </source>
</evidence>
<feature type="region of interest" description="Disordered" evidence="11">
    <location>
        <begin position="439"/>
        <end position="465"/>
    </location>
</feature>
<evidence type="ECO:0000256" key="8">
    <source>
        <dbReference type="ARBA" id="ARBA00023080"/>
    </source>
</evidence>
<protein>
    <recommendedName>
        <fullName evidence="5">Deoxyuridine 5'-triphosphate nucleotidohydrolase</fullName>
        <ecNumber evidence="4">3.6.1.23</ecNumber>
    </recommendedName>
    <alternativeName>
        <fullName evidence="9">dUTP pyrophosphatase</fullName>
    </alternativeName>
</protein>
<sequence length="834" mass="91250">MATALRVKKLSEHATVPVRGSSGAAGYDLSSAYDYVVPARGKELVKTDISVAIPEGTYARVAPRSGLAWKSFIDVGAGVVDYDYRGNVGVILFNHGENDFVVKKGDRVAQLILEQIVTPDVVECEELDDTTRGAGGFGSTGVAKRERENGADASAALTRTLSAFARALSFTAKSESAETATVERGDDARANGTERATSTSAAMDDSPDVRTPTMRDDFEEDDIGDEYTPDDQSSGSWFNPEQFTAEKRRWLRDQRAMSFDDSDAAGTPSGSGRVTPARKSGPLKMMEAFLVCGLEPDAEVGVVADSPAAAREARMNTLTASSDSPMRITDPRKLRAYRGTAGETYKASTLLHYPSDGEETPKFAVDEVAAFCFPHGVEPRLLERTPSMSKLQEMIYGSTFDDGDEQVFVFQVQTSDNTPMYGVCAYVTEVLHQAPPIVQHARRSTESSSAADESPSDSTPMKSPGGLLKSRYIQVAPRCYCILSRVPFFRTHFEVLSHVLGMERVERIRQNMNDLLPDDGSSDDAALQSSLISSESESTIALRNYLRTSVPPLGEEGGEFVPSEGVKSIQYGRPKPSERIASPVQGPMTCTTCVSAEEEASHLEDWAVISLCCSLSLENILSLLTAALLEKQIVVFSNNLGELSAVSLALIPMLRPFKWQSLYLPILPQHMVDFLDAPVPFVCGVQHKTSDLRARTSHLCRINVYKDDVKLQWEGGKSLRLPRMNDVVRILYPLHQAVVEASANRKKRPVIDPSQAAVEASKEFLGAWRAYVNSLVSSIRYHSITDVNEGGDAKVAILLKESFLGTYTGRDRSFMRAFVETQMFSAYCDERLAN</sequence>
<feature type="compositionally biased region" description="Acidic residues" evidence="11">
    <location>
        <begin position="217"/>
        <end position="229"/>
    </location>
</feature>
<dbReference type="InterPro" id="IPR005113">
    <property type="entry name" value="uDENN_dom"/>
</dbReference>
<feature type="region of interest" description="Disordered" evidence="11">
    <location>
        <begin position="259"/>
        <end position="279"/>
    </location>
</feature>
<dbReference type="Gene3D" id="2.70.40.10">
    <property type="match status" value="1"/>
</dbReference>
<dbReference type="InterPro" id="IPR043153">
    <property type="entry name" value="DENN_C"/>
</dbReference>
<dbReference type="SMART" id="SM00799">
    <property type="entry name" value="DENN"/>
    <property type="match status" value="1"/>
</dbReference>
<dbReference type="eggNOG" id="ENOG502QSCA">
    <property type="taxonomic scope" value="Eukaryota"/>
</dbReference>
<dbReference type="GO" id="GO:0004170">
    <property type="term" value="F:dUTP diphosphatase activity"/>
    <property type="evidence" value="ECO:0007669"/>
    <property type="project" value="UniProtKB-EC"/>
</dbReference>
<evidence type="ECO:0000256" key="11">
    <source>
        <dbReference type="SAM" id="MobiDB-lite"/>
    </source>
</evidence>